<accession>A0A8J3MQ70</accession>
<evidence type="ECO:0000256" key="2">
    <source>
        <dbReference type="ARBA" id="ARBA00022801"/>
    </source>
</evidence>
<dbReference type="InterPro" id="IPR000086">
    <property type="entry name" value="NUDIX_hydrolase_dom"/>
</dbReference>
<gene>
    <name evidence="4" type="ORF">KSX_06240</name>
</gene>
<dbReference type="PROSITE" id="PS51462">
    <property type="entry name" value="NUDIX"/>
    <property type="match status" value="1"/>
</dbReference>
<dbReference type="EMBL" id="BNJF01000001">
    <property type="protein sequence ID" value="GHO42461.1"/>
    <property type="molecule type" value="Genomic_DNA"/>
</dbReference>
<keyword evidence="2 4" id="KW-0378">Hydrolase</keyword>
<evidence type="ECO:0000259" key="3">
    <source>
        <dbReference type="PROSITE" id="PS51462"/>
    </source>
</evidence>
<evidence type="ECO:0000256" key="1">
    <source>
        <dbReference type="ARBA" id="ARBA00001946"/>
    </source>
</evidence>
<organism evidence="4 5">
    <name type="scientific">Ktedonospora formicarum</name>
    <dbReference type="NCBI Taxonomy" id="2778364"/>
    <lineage>
        <taxon>Bacteria</taxon>
        <taxon>Bacillati</taxon>
        <taxon>Chloroflexota</taxon>
        <taxon>Ktedonobacteria</taxon>
        <taxon>Ktedonobacterales</taxon>
        <taxon>Ktedonobacteraceae</taxon>
        <taxon>Ktedonospora</taxon>
    </lineage>
</organism>
<dbReference type="AlphaFoldDB" id="A0A8J3MQ70"/>
<proteinExistence type="predicted"/>
<comment type="cofactor">
    <cofactor evidence="1">
        <name>Mg(2+)</name>
        <dbReference type="ChEBI" id="CHEBI:18420"/>
    </cofactor>
</comment>
<dbReference type="PANTHER" id="PTHR11839:SF18">
    <property type="entry name" value="NUDIX HYDROLASE DOMAIN-CONTAINING PROTEIN"/>
    <property type="match status" value="1"/>
</dbReference>
<protein>
    <submittedName>
        <fullName evidence="4">NUDIX hydrolase</fullName>
    </submittedName>
</protein>
<dbReference type="Gene3D" id="3.90.79.10">
    <property type="entry name" value="Nucleoside Triphosphate Pyrophosphohydrolase"/>
    <property type="match status" value="1"/>
</dbReference>
<feature type="domain" description="Nudix hydrolase" evidence="3">
    <location>
        <begin position="44"/>
        <end position="174"/>
    </location>
</feature>
<dbReference type="CDD" id="cd03424">
    <property type="entry name" value="NUDIX_ADPRase_Nudt5_UGPPase_Nudt14"/>
    <property type="match status" value="1"/>
</dbReference>
<evidence type="ECO:0000313" key="4">
    <source>
        <dbReference type="EMBL" id="GHO42461.1"/>
    </source>
</evidence>
<dbReference type="GO" id="GO:0006753">
    <property type="term" value="P:nucleoside phosphate metabolic process"/>
    <property type="evidence" value="ECO:0007669"/>
    <property type="project" value="TreeGrafter"/>
</dbReference>
<keyword evidence="5" id="KW-1185">Reference proteome</keyword>
<dbReference type="GO" id="GO:0016787">
    <property type="term" value="F:hydrolase activity"/>
    <property type="evidence" value="ECO:0007669"/>
    <property type="project" value="UniProtKB-KW"/>
</dbReference>
<evidence type="ECO:0000313" key="5">
    <source>
        <dbReference type="Proteomes" id="UP000612362"/>
    </source>
</evidence>
<dbReference type="SUPFAM" id="SSF55811">
    <property type="entry name" value="Nudix"/>
    <property type="match status" value="1"/>
</dbReference>
<dbReference type="PANTHER" id="PTHR11839">
    <property type="entry name" value="UDP/ADP-SUGAR PYROPHOSPHATASE"/>
    <property type="match status" value="1"/>
</dbReference>
<dbReference type="InterPro" id="IPR015797">
    <property type="entry name" value="NUDIX_hydrolase-like_dom_sf"/>
</dbReference>
<reference evidence="4" key="1">
    <citation type="submission" date="2020-10" db="EMBL/GenBank/DDBJ databases">
        <title>Taxonomic study of unclassified bacteria belonging to the class Ktedonobacteria.</title>
        <authorList>
            <person name="Yabe S."/>
            <person name="Wang C.M."/>
            <person name="Zheng Y."/>
            <person name="Sakai Y."/>
            <person name="Cavaletti L."/>
            <person name="Monciardini P."/>
            <person name="Donadio S."/>
        </authorList>
    </citation>
    <scope>NUCLEOTIDE SEQUENCE</scope>
    <source>
        <strain evidence="4">SOSP1-1</strain>
    </source>
</reference>
<sequence length="200" mass="22603">MPKDLAPWQVVDSRISYEDPWLRIRTDTCKTAQGHIIESYHVLEALPWVNVIALTTEGKIVLVREYRHGARQILLGLPGGAVEPSDRDPLAAIQRELREETGYSGGEFFQVGQSYANPANQGNIVYAFLALGVTQTREQELDENEYIEIVHQDFNAFRRKAWSGEIALQSLYLATLGLTEHFIQNSNHPSLRAIRDTLLS</sequence>
<dbReference type="GO" id="GO:0019693">
    <property type="term" value="P:ribose phosphate metabolic process"/>
    <property type="evidence" value="ECO:0007669"/>
    <property type="project" value="TreeGrafter"/>
</dbReference>
<name>A0A8J3MQ70_9CHLR</name>
<dbReference type="RefSeq" id="WP_220191999.1">
    <property type="nucleotide sequence ID" value="NZ_BNJF01000001.1"/>
</dbReference>
<comment type="caution">
    <text evidence="4">The sequence shown here is derived from an EMBL/GenBank/DDBJ whole genome shotgun (WGS) entry which is preliminary data.</text>
</comment>
<dbReference type="Proteomes" id="UP000612362">
    <property type="component" value="Unassembled WGS sequence"/>
</dbReference>
<dbReference type="Pfam" id="PF00293">
    <property type="entry name" value="NUDIX"/>
    <property type="match status" value="1"/>
</dbReference>